<feature type="region of interest" description="Disordered" evidence="2">
    <location>
        <begin position="354"/>
        <end position="378"/>
    </location>
</feature>
<accession>A0ABD1VGQ2</accession>
<comment type="similarity">
    <text evidence="1">Belongs to the fantastic four family.</text>
</comment>
<feature type="region of interest" description="Disordered" evidence="2">
    <location>
        <begin position="205"/>
        <end position="238"/>
    </location>
</feature>
<dbReference type="InterPro" id="IPR046431">
    <property type="entry name" value="FAF_dom"/>
</dbReference>
<gene>
    <name evidence="4" type="ORF">Fot_17424</name>
</gene>
<dbReference type="PANTHER" id="PTHR33155:SF3">
    <property type="entry name" value="PROTEIN FAF-LIKE, CHLOROPLASTIC"/>
    <property type="match status" value="1"/>
</dbReference>
<dbReference type="Proteomes" id="UP001604277">
    <property type="component" value="Unassembled WGS sequence"/>
</dbReference>
<dbReference type="EMBL" id="JBFOLJ010000005">
    <property type="protein sequence ID" value="KAL2536033.1"/>
    <property type="molecule type" value="Genomic_DNA"/>
</dbReference>
<keyword evidence="5" id="KW-1185">Reference proteome</keyword>
<proteinExistence type="inferred from homology"/>
<evidence type="ECO:0000313" key="4">
    <source>
        <dbReference type="EMBL" id="KAL2536033.1"/>
    </source>
</evidence>
<evidence type="ECO:0000256" key="1">
    <source>
        <dbReference type="ARBA" id="ARBA00008690"/>
    </source>
</evidence>
<organism evidence="4 5">
    <name type="scientific">Forsythia ovata</name>
    <dbReference type="NCBI Taxonomy" id="205694"/>
    <lineage>
        <taxon>Eukaryota</taxon>
        <taxon>Viridiplantae</taxon>
        <taxon>Streptophyta</taxon>
        <taxon>Embryophyta</taxon>
        <taxon>Tracheophyta</taxon>
        <taxon>Spermatophyta</taxon>
        <taxon>Magnoliopsida</taxon>
        <taxon>eudicotyledons</taxon>
        <taxon>Gunneridae</taxon>
        <taxon>Pentapetalae</taxon>
        <taxon>asterids</taxon>
        <taxon>lamiids</taxon>
        <taxon>Lamiales</taxon>
        <taxon>Oleaceae</taxon>
        <taxon>Forsythieae</taxon>
        <taxon>Forsythia</taxon>
    </lineage>
</organism>
<evidence type="ECO:0000259" key="3">
    <source>
        <dbReference type="Pfam" id="PF11250"/>
    </source>
</evidence>
<dbReference type="InterPro" id="IPR021410">
    <property type="entry name" value="FAF"/>
</dbReference>
<sequence>MWRPKIPRSVGGPMTRFPRLFELLQIPDTPIPWHLQPLLDAVVCFSGKNMGAVSKSLVFSSFPLNSDHMEITPIMEKQGIVTILCSDCEKSKAASLRRTLSADMSSKKWLAQNGFFSPIKKIPSHQELVNNPSHDSSSDGEEQCRKEKDDHGVGKPSALVVWDSILSKKSEDLSKISEPYIHPLVKRSTSSLSEKSLEICTESLGSETGSDCFSSYPASEISDADEEKEDRDYEQKQLQQQVVKESNSFKDFHVVKSKNSPPRPLPPPIPSIADGTSIRIHSHRRNGRLVLEAVSVPPRNNFHVQRSDGRLVLTLINSPVSQQPRGEVVEENKVQEFNRVFDDMEEIDQDFEEKISDGGYEEEEEAAKEAEEEEEEERVQQNNVAKRLDFVMEQHSRSLPIGGTMKKLMKLSNKNPKWSNKIVNLKGVDELPIPQSLPPRPGRVTRLIPSPPPPATAAATSFNNSYHYFWRNKTNFSSQSTPLKNNACLASGAKTCDQQNLVHIKGNKDEYFVPLSRGCKKPRRSMLIWEPYCIATS</sequence>
<feature type="compositionally biased region" description="Basic and acidic residues" evidence="2">
    <location>
        <begin position="142"/>
        <end position="153"/>
    </location>
</feature>
<evidence type="ECO:0000256" key="2">
    <source>
        <dbReference type="SAM" id="MobiDB-lite"/>
    </source>
</evidence>
<feature type="compositionally biased region" description="Acidic residues" evidence="2">
    <location>
        <begin position="359"/>
        <end position="377"/>
    </location>
</feature>
<evidence type="ECO:0000313" key="5">
    <source>
        <dbReference type="Proteomes" id="UP001604277"/>
    </source>
</evidence>
<feature type="region of interest" description="Disordered" evidence="2">
    <location>
        <begin position="126"/>
        <end position="153"/>
    </location>
</feature>
<protein>
    <submittedName>
        <fullName evidence="4">Protein FAF-like</fullName>
    </submittedName>
</protein>
<feature type="domain" description="FAF" evidence="3">
    <location>
        <begin position="265"/>
        <end position="315"/>
    </location>
</feature>
<feature type="compositionally biased region" description="Polar residues" evidence="2">
    <location>
        <begin position="205"/>
        <end position="217"/>
    </location>
</feature>
<dbReference type="AlphaFoldDB" id="A0ABD1VGQ2"/>
<dbReference type="Pfam" id="PF11250">
    <property type="entry name" value="FAF"/>
    <property type="match status" value="1"/>
</dbReference>
<dbReference type="PANTHER" id="PTHR33155">
    <property type="entry name" value="FANTASTIC FOUR-LIKE PROTEIN (DUF3049)"/>
    <property type="match status" value="1"/>
</dbReference>
<comment type="caution">
    <text evidence="4">The sequence shown here is derived from an EMBL/GenBank/DDBJ whole genome shotgun (WGS) entry which is preliminary data.</text>
</comment>
<reference evidence="5" key="1">
    <citation type="submission" date="2024-07" db="EMBL/GenBank/DDBJ databases">
        <title>Two chromosome-level genome assemblies of Korean endemic species Abeliophyllum distichum and Forsythia ovata (Oleaceae).</title>
        <authorList>
            <person name="Jang H."/>
        </authorList>
    </citation>
    <scope>NUCLEOTIDE SEQUENCE [LARGE SCALE GENOMIC DNA]</scope>
</reference>
<name>A0ABD1VGQ2_9LAMI</name>